<keyword evidence="5" id="KW-1185">Reference proteome</keyword>
<keyword evidence="1" id="KW-1015">Disulfide bond</keyword>
<organism evidence="4 5">
    <name type="scientific">Clytia hemisphaerica</name>
    <dbReference type="NCBI Taxonomy" id="252671"/>
    <lineage>
        <taxon>Eukaryota</taxon>
        <taxon>Metazoa</taxon>
        <taxon>Cnidaria</taxon>
        <taxon>Hydrozoa</taxon>
        <taxon>Hydroidolina</taxon>
        <taxon>Leptothecata</taxon>
        <taxon>Obeliida</taxon>
        <taxon>Clytiidae</taxon>
        <taxon>Clytia</taxon>
    </lineage>
</organism>
<evidence type="ECO:0000256" key="1">
    <source>
        <dbReference type="ARBA" id="ARBA00023157"/>
    </source>
</evidence>
<dbReference type="OrthoDB" id="6035056at2759"/>
<feature type="signal peptide" evidence="2">
    <location>
        <begin position="1"/>
        <end position="17"/>
    </location>
</feature>
<protein>
    <recommendedName>
        <fullName evidence="3">BRICHOS domain-containing protein</fullName>
    </recommendedName>
</protein>
<evidence type="ECO:0000313" key="5">
    <source>
        <dbReference type="Proteomes" id="UP000594262"/>
    </source>
</evidence>
<evidence type="ECO:0000259" key="3">
    <source>
        <dbReference type="Pfam" id="PF04089"/>
    </source>
</evidence>
<accession>A0A7M5WTC0</accession>
<feature type="chain" id="PRO_5029723950" description="BRICHOS domain-containing protein" evidence="2">
    <location>
        <begin position="18"/>
        <end position="244"/>
    </location>
</feature>
<evidence type="ECO:0000256" key="2">
    <source>
        <dbReference type="SAM" id="SignalP"/>
    </source>
</evidence>
<dbReference type="InterPro" id="IPR007084">
    <property type="entry name" value="BRICHOS_dom"/>
</dbReference>
<name>A0A7M5WTC0_9CNID</name>
<dbReference type="EnsemblMetazoa" id="CLYHEMT012834.1">
    <property type="protein sequence ID" value="CLYHEMP012834.1"/>
    <property type="gene ID" value="CLYHEMG012834"/>
</dbReference>
<dbReference type="Pfam" id="PF04089">
    <property type="entry name" value="BRICHOS"/>
    <property type="match status" value="1"/>
</dbReference>
<dbReference type="AlphaFoldDB" id="A0A7M5WTC0"/>
<feature type="domain" description="BRICHOS" evidence="3">
    <location>
        <begin position="59"/>
        <end position="140"/>
    </location>
</feature>
<evidence type="ECO:0000313" key="4">
    <source>
        <dbReference type="EnsemblMetazoa" id="CLYHEMP012834.1"/>
    </source>
</evidence>
<proteinExistence type="predicted"/>
<sequence>MAWVKLFALAFIALAAASDYHLEFNEKQQKYDERVHIDKQNGILIYRVPKHAGVVAAHYLKDFNKQMTVLKVFTEKRCYISKMGKDEPSIDDIELGMQKANGVFDSKKYWIETEDVITLGHANKLSLSSAILNFCGSFDILDTVKNNQQTREALKMKAVAQYKSGKSKRLLVEDYVYCKNDQSKMSAEMAKCNKKFDQLEFNCRFVRLGTCIYTVKCLLTQQGYNCPGTHQYTHLNCCTIRCKA</sequence>
<dbReference type="Proteomes" id="UP000594262">
    <property type="component" value="Unplaced"/>
</dbReference>
<keyword evidence="2" id="KW-0732">Signal</keyword>
<reference evidence="4" key="1">
    <citation type="submission" date="2021-01" db="UniProtKB">
        <authorList>
            <consortium name="EnsemblMetazoa"/>
        </authorList>
    </citation>
    <scope>IDENTIFICATION</scope>
</reference>